<dbReference type="InterPro" id="IPR011598">
    <property type="entry name" value="bHLH_dom"/>
</dbReference>
<dbReference type="SUPFAM" id="SSF47459">
    <property type="entry name" value="HLH, helix-loop-helix DNA-binding domain"/>
    <property type="match status" value="1"/>
</dbReference>
<dbReference type="SMART" id="SM00353">
    <property type="entry name" value="HLH"/>
    <property type="match status" value="1"/>
</dbReference>
<dbReference type="PROSITE" id="PS50888">
    <property type="entry name" value="BHLH"/>
    <property type="match status" value="1"/>
</dbReference>
<proteinExistence type="predicted"/>
<evidence type="ECO:0000313" key="3">
    <source>
        <dbReference type="EMBL" id="CAD7620021.1"/>
    </source>
</evidence>
<evidence type="ECO:0000256" key="1">
    <source>
        <dbReference type="SAM" id="MobiDB-lite"/>
    </source>
</evidence>
<sequence>MKTSNFKLKTTFTAKNAERERSRVKCLRQAFQRLQLCLPSVPPNTKLSKLDVLILATNYISYLTKLVTTQDSGLNADIAFKCDLKFLHPIKKWPMRSRLYSMPDSMDTNVDINCALSETSICVQHVLPHPKTLDPMAAAPKETVKTMAMTIHSASGFRTDMETLLAKFESKNSTKFIVFSQCFRDMSFSLIFRGRHNDNEMHEFIDEIFLEVLSQLVNRERPLCQRIGSLYLLYALYVKQPLDQTLKTRFDIKVRITLDQLKIIREFVAKCKANRILDVVYVWYKLLTTGVHFVFFRYQCSGPSNTRSNNHHFQGFKSSTDKAINDLKKSLESRFKPIEENHNLFVEYKEKAFNGSEHPIEDKPNIINHDLWKDSMANLDKLVHDFKISGRDTKTRGRPSIWAAVRQEGEDSANNVDQNDLKASVKRKAIKARDKAENDNSILWTEDIIGSLKRGKERNNRLKTCKEEITDDIEDSEDTRGTKKKSKRGTRRSARKPIKANK</sequence>
<dbReference type="GO" id="GO:0042795">
    <property type="term" value="P:snRNA transcription by RNA polymerase II"/>
    <property type="evidence" value="ECO:0007669"/>
    <property type="project" value="TreeGrafter"/>
</dbReference>
<dbReference type="Proteomes" id="UP000759131">
    <property type="component" value="Unassembled WGS sequence"/>
</dbReference>
<dbReference type="InterPro" id="IPR019188">
    <property type="entry name" value="SNAPC1"/>
</dbReference>
<dbReference type="OrthoDB" id="6233288at2759"/>
<dbReference type="GO" id="GO:0046983">
    <property type="term" value="F:protein dimerization activity"/>
    <property type="evidence" value="ECO:0007669"/>
    <property type="project" value="InterPro"/>
</dbReference>
<dbReference type="InterPro" id="IPR036638">
    <property type="entry name" value="HLH_DNA-bd_sf"/>
</dbReference>
<evidence type="ECO:0000259" key="2">
    <source>
        <dbReference type="PROSITE" id="PS50888"/>
    </source>
</evidence>
<feature type="region of interest" description="Disordered" evidence="1">
    <location>
        <begin position="467"/>
        <end position="502"/>
    </location>
</feature>
<dbReference type="CDD" id="cd11424">
    <property type="entry name" value="bHLH_TS_OUT"/>
    <property type="match status" value="1"/>
</dbReference>
<dbReference type="Pfam" id="PF00010">
    <property type="entry name" value="HLH"/>
    <property type="match status" value="1"/>
</dbReference>
<feature type="domain" description="BHLH" evidence="2">
    <location>
        <begin position="11"/>
        <end position="63"/>
    </location>
</feature>
<gene>
    <name evidence="3" type="ORF">OSB1V03_LOCUS517</name>
</gene>
<dbReference type="PANTHER" id="PTHR15131">
    <property type="entry name" value="SMALL NUCLEAR RNA ACTIVATING COMPLEX, POLYPEPTIDE 1"/>
    <property type="match status" value="1"/>
</dbReference>
<accession>A0A7R9PU65</accession>
<feature type="compositionally biased region" description="Basic residues" evidence="1">
    <location>
        <begin position="482"/>
        <end position="502"/>
    </location>
</feature>
<dbReference type="Gene3D" id="4.10.280.10">
    <property type="entry name" value="Helix-loop-helix DNA-binding domain"/>
    <property type="match status" value="1"/>
</dbReference>
<keyword evidence="4" id="KW-1185">Reference proteome</keyword>
<dbReference type="GO" id="GO:0043565">
    <property type="term" value="F:sequence-specific DNA binding"/>
    <property type="evidence" value="ECO:0007669"/>
    <property type="project" value="TreeGrafter"/>
</dbReference>
<dbReference type="EMBL" id="OC854679">
    <property type="protein sequence ID" value="CAD7620021.1"/>
    <property type="molecule type" value="Genomic_DNA"/>
</dbReference>
<dbReference type="PANTHER" id="PTHR15131:SF3">
    <property type="entry name" value="SNRNA-ACTIVATING PROTEIN COMPLEX SUBUNIT 1"/>
    <property type="match status" value="1"/>
</dbReference>
<evidence type="ECO:0000313" key="4">
    <source>
        <dbReference type="Proteomes" id="UP000759131"/>
    </source>
</evidence>
<name>A0A7R9PU65_9ACAR</name>
<dbReference type="EMBL" id="CAJPIZ010000104">
    <property type="protein sequence ID" value="CAG2100451.1"/>
    <property type="molecule type" value="Genomic_DNA"/>
</dbReference>
<organism evidence="3">
    <name type="scientific">Medioppia subpectinata</name>
    <dbReference type="NCBI Taxonomy" id="1979941"/>
    <lineage>
        <taxon>Eukaryota</taxon>
        <taxon>Metazoa</taxon>
        <taxon>Ecdysozoa</taxon>
        <taxon>Arthropoda</taxon>
        <taxon>Chelicerata</taxon>
        <taxon>Arachnida</taxon>
        <taxon>Acari</taxon>
        <taxon>Acariformes</taxon>
        <taxon>Sarcoptiformes</taxon>
        <taxon>Oribatida</taxon>
        <taxon>Brachypylina</taxon>
        <taxon>Oppioidea</taxon>
        <taxon>Oppiidae</taxon>
        <taxon>Medioppia</taxon>
    </lineage>
</organism>
<dbReference type="GO" id="GO:0019185">
    <property type="term" value="C:snRNA-activating protein complex"/>
    <property type="evidence" value="ECO:0007669"/>
    <property type="project" value="TreeGrafter"/>
</dbReference>
<dbReference type="Pfam" id="PF09808">
    <property type="entry name" value="SNAPC1"/>
    <property type="match status" value="1"/>
</dbReference>
<reference evidence="3" key="1">
    <citation type="submission" date="2020-11" db="EMBL/GenBank/DDBJ databases">
        <authorList>
            <person name="Tran Van P."/>
        </authorList>
    </citation>
    <scope>NUCLEOTIDE SEQUENCE</scope>
</reference>
<protein>
    <recommendedName>
        <fullName evidence="2">BHLH domain-containing protein</fullName>
    </recommendedName>
</protein>
<dbReference type="GO" id="GO:0042796">
    <property type="term" value="P:snRNA transcription by RNA polymerase III"/>
    <property type="evidence" value="ECO:0007669"/>
    <property type="project" value="TreeGrafter"/>
</dbReference>
<dbReference type="AlphaFoldDB" id="A0A7R9PU65"/>